<evidence type="ECO:0000313" key="3">
    <source>
        <dbReference type="Proteomes" id="UP000809829"/>
    </source>
</evidence>
<comment type="caution">
    <text evidence="2">The sequence shown here is derived from an EMBL/GenBank/DDBJ whole genome shotgun (WGS) entry which is preliminary data.</text>
</comment>
<dbReference type="Proteomes" id="UP000809829">
    <property type="component" value="Unassembled WGS sequence"/>
</dbReference>
<dbReference type="EMBL" id="JAFBFC010000004">
    <property type="protein sequence ID" value="MBM7703785.1"/>
    <property type="molecule type" value="Genomic_DNA"/>
</dbReference>
<feature type="region of interest" description="Disordered" evidence="1">
    <location>
        <begin position="1"/>
        <end position="20"/>
    </location>
</feature>
<protein>
    <recommendedName>
        <fullName evidence="4">Small, acid-soluble spore protein N</fullName>
    </recommendedName>
</protein>
<evidence type="ECO:0000313" key="2">
    <source>
        <dbReference type="EMBL" id="MBM7703785.1"/>
    </source>
</evidence>
<name>A0ABS2QWD1_9BACI</name>
<organism evidence="2 3">
    <name type="scientific">Priestia iocasae</name>
    <dbReference type="NCBI Taxonomy" id="2291674"/>
    <lineage>
        <taxon>Bacteria</taxon>
        <taxon>Bacillati</taxon>
        <taxon>Bacillota</taxon>
        <taxon>Bacilli</taxon>
        <taxon>Bacillales</taxon>
        <taxon>Bacillaceae</taxon>
        <taxon>Priestia</taxon>
    </lineage>
</organism>
<evidence type="ECO:0000256" key="1">
    <source>
        <dbReference type="SAM" id="MobiDB-lite"/>
    </source>
</evidence>
<evidence type="ECO:0008006" key="4">
    <source>
        <dbReference type="Google" id="ProtNLM"/>
    </source>
</evidence>
<proteinExistence type="predicted"/>
<sequence length="87" mass="10087">MPYHKDKQQSFQAAEQGHKQAMDAYAQSQIVKHDASYGHELKLLKEEINETYQQIQNALENATETQHTKLTQFQQDLQAIVDEVNQD</sequence>
<reference evidence="2 3" key="1">
    <citation type="submission" date="2021-01" db="EMBL/GenBank/DDBJ databases">
        <title>Genomic Encyclopedia of Type Strains, Phase IV (KMG-IV): sequencing the most valuable type-strain genomes for metagenomic binning, comparative biology and taxonomic classification.</title>
        <authorList>
            <person name="Goeker M."/>
        </authorList>
    </citation>
    <scope>NUCLEOTIDE SEQUENCE [LARGE SCALE GENOMIC DNA]</scope>
    <source>
        <strain evidence="2 3">DSM 104297</strain>
    </source>
</reference>
<gene>
    <name evidence="2" type="ORF">JOC83_002634</name>
</gene>
<keyword evidence="3" id="KW-1185">Reference proteome</keyword>
<dbReference type="RefSeq" id="WP_205187734.1">
    <property type="nucleotide sequence ID" value="NZ_JAFBFC010000004.1"/>
</dbReference>
<accession>A0ABS2QWD1</accession>